<feature type="domain" description="TauD/TfdA-like" evidence="8">
    <location>
        <begin position="226"/>
        <end position="468"/>
    </location>
</feature>
<evidence type="ECO:0000256" key="5">
    <source>
        <dbReference type="ARBA" id="ARBA00023002"/>
    </source>
</evidence>
<sequence>MVAAFILKRCPHQLALRRTLTTTSNAGAAHLQPSPQKDHNHHNSIFSAKPKLAPLRSQRSPAATTLPNITRPTGKYEVPASTTTLQFRPGGTTDAPLATVAYNSQAIYIYDDAMAARKISPIPLRESCICHLCKDKSSGQKQYTSVEIPTNISIANVKVAQNGLAITFNNDIQRYADASHESLLSWETINTLLERIEPARTSPVWPATAFERTGVEFWDKDSLSKQIRKIDYDEFMQGNEAMWEAIVDICRLGLVFLKNVPRDETSVERITQRVANIRETFYGRTWDVRAKPDAENVAYTSGYLGLHQDLLYLHDPPMIQVLHCMENSCAGGESLFSDGERVARILLSLAANEGDTSSLTQDPVPYEYTKHGYSYRQFRPLVQTTAAGEFVHVFWSPPFQGRHESLDSDLKQWLVEAKAFHSLINDESAMWQGKMQPGDCVIFNNMRIMHGRTAFDAAGGSRWLKGTYISGDDFLSKACHVPAEIIKKHQGDELWDTRAASRELESSVWYTEAKEKRDALMSSLRK</sequence>
<dbReference type="OrthoDB" id="406634at2759"/>
<comment type="cofactor">
    <cofactor evidence="1">
        <name>Fe(2+)</name>
        <dbReference type="ChEBI" id="CHEBI:29033"/>
    </cofactor>
</comment>
<dbReference type="Gene3D" id="3.30.2020.30">
    <property type="match status" value="1"/>
</dbReference>
<protein>
    <recommendedName>
        <fullName evidence="8">TauD/TfdA-like domain-containing protein</fullName>
    </recommendedName>
</protein>
<keyword evidence="6" id="KW-0408">Iron</keyword>
<evidence type="ECO:0000256" key="3">
    <source>
        <dbReference type="ARBA" id="ARBA00022723"/>
    </source>
</evidence>
<accession>A0A0A1T4P7</accession>
<organism evidence="9 10">
    <name type="scientific">[Torrubiella] hemipterigena</name>
    <dbReference type="NCBI Taxonomy" id="1531966"/>
    <lineage>
        <taxon>Eukaryota</taxon>
        <taxon>Fungi</taxon>
        <taxon>Dikarya</taxon>
        <taxon>Ascomycota</taxon>
        <taxon>Pezizomycotina</taxon>
        <taxon>Sordariomycetes</taxon>
        <taxon>Hypocreomycetidae</taxon>
        <taxon>Hypocreales</taxon>
        <taxon>Clavicipitaceae</taxon>
        <taxon>Clavicipitaceae incertae sedis</taxon>
        <taxon>'Torrubiella' clade</taxon>
    </lineage>
</organism>
<dbReference type="STRING" id="1531966.A0A0A1T4P7"/>
<dbReference type="EMBL" id="CDHN01000003">
    <property type="protein sequence ID" value="CEJ89779.1"/>
    <property type="molecule type" value="Genomic_DNA"/>
</dbReference>
<keyword evidence="5" id="KW-0560">Oxidoreductase</keyword>
<keyword evidence="3" id="KW-0479">Metal-binding</keyword>
<evidence type="ECO:0000256" key="7">
    <source>
        <dbReference type="SAM" id="MobiDB-lite"/>
    </source>
</evidence>
<dbReference type="InterPro" id="IPR050411">
    <property type="entry name" value="AlphaKG_dependent_hydroxylases"/>
</dbReference>
<dbReference type="InterPro" id="IPR038492">
    <property type="entry name" value="GBBH-like_N_sf"/>
</dbReference>
<dbReference type="PANTHER" id="PTHR10696">
    <property type="entry name" value="GAMMA-BUTYROBETAINE HYDROXYLASE-RELATED"/>
    <property type="match status" value="1"/>
</dbReference>
<dbReference type="GO" id="GO:0045329">
    <property type="term" value="P:carnitine biosynthetic process"/>
    <property type="evidence" value="ECO:0007669"/>
    <property type="project" value="TreeGrafter"/>
</dbReference>
<dbReference type="GO" id="GO:0005739">
    <property type="term" value="C:mitochondrion"/>
    <property type="evidence" value="ECO:0007669"/>
    <property type="project" value="TreeGrafter"/>
</dbReference>
<dbReference type="InterPro" id="IPR003819">
    <property type="entry name" value="TauD/TfdA-like"/>
</dbReference>
<gene>
    <name evidence="9" type="ORF">VHEMI05605</name>
</gene>
<dbReference type="AlphaFoldDB" id="A0A0A1T4P7"/>
<dbReference type="GO" id="GO:0046872">
    <property type="term" value="F:metal ion binding"/>
    <property type="evidence" value="ECO:0007669"/>
    <property type="project" value="UniProtKB-KW"/>
</dbReference>
<feature type="compositionally biased region" description="Polar residues" evidence="7">
    <location>
        <begin position="57"/>
        <end position="71"/>
    </location>
</feature>
<keyword evidence="10" id="KW-1185">Reference proteome</keyword>
<dbReference type="Pfam" id="PF02668">
    <property type="entry name" value="TauD"/>
    <property type="match status" value="1"/>
</dbReference>
<evidence type="ECO:0000256" key="4">
    <source>
        <dbReference type="ARBA" id="ARBA00022964"/>
    </source>
</evidence>
<evidence type="ECO:0000256" key="1">
    <source>
        <dbReference type="ARBA" id="ARBA00001954"/>
    </source>
</evidence>
<feature type="region of interest" description="Disordered" evidence="7">
    <location>
        <begin position="53"/>
        <end position="75"/>
    </location>
</feature>
<comment type="similarity">
    <text evidence="2">Belongs to the gamma-BBH/TMLD family.</text>
</comment>
<evidence type="ECO:0000313" key="10">
    <source>
        <dbReference type="Proteomes" id="UP000039046"/>
    </source>
</evidence>
<dbReference type="PANTHER" id="PTHR10696:SF25">
    <property type="entry name" value="OXIDOREDUCTASE AIM17-RELATED"/>
    <property type="match status" value="1"/>
</dbReference>
<name>A0A0A1T4P7_9HYPO</name>
<proteinExistence type="inferred from homology"/>
<reference evidence="9 10" key="1">
    <citation type="journal article" date="2015" name="Genome Announc.">
        <title>Draft Genome Sequence and Gene Annotation of the Entomopathogenic Fungus Verticillium hemipterigenum.</title>
        <authorList>
            <person name="Horn F."/>
            <person name="Habel A."/>
            <person name="Scharf D.H."/>
            <person name="Dworschak J."/>
            <person name="Brakhage A.A."/>
            <person name="Guthke R."/>
            <person name="Hertweck C."/>
            <person name="Linde J."/>
        </authorList>
    </citation>
    <scope>NUCLEOTIDE SEQUENCE [LARGE SCALE GENOMIC DNA]</scope>
</reference>
<evidence type="ECO:0000259" key="8">
    <source>
        <dbReference type="Pfam" id="PF02668"/>
    </source>
</evidence>
<evidence type="ECO:0000256" key="2">
    <source>
        <dbReference type="ARBA" id="ARBA00008654"/>
    </source>
</evidence>
<evidence type="ECO:0000313" key="9">
    <source>
        <dbReference type="EMBL" id="CEJ89779.1"/>
    </source>
</evidence>
<keyword evidence="4" id="KW-0223">Dioxygenase</keyword>
<dbReference type="SUPFAM" id="SSF51197">
    <property type="entry name" value="Clavaminate synthase-like"/>
    <property type="match status" value="1"/>
</dbReference>
<dbReference type="InterPro" id="IPR042098">
    <property type="entry name" value="TauD-like_sf"/>
</dbReference>
<dbReference type="GO" id="GO:0051213">
    <property type="term" value="F:dioxygenase activity"/>
    <property type="evidence" value="ECO:0007669"/>
    <property type="project" value="UniProtKB-KW"/>
</dbReference>
<dbReference type="CDD" id="cd00250">
    <property type="entry name" value="CAS_like"/>
    <property type="match status" value="1"/>
</dbReference>
<dbReference type="Gene3D" id="3.60.130.10">
    <property type="entry name" value="Clavaminate synthase-like"/>
    <property type="match status" value="1"/>
</dbReference>
<dbReference type="HOGENOM" id="CLU_021859_0_0_1"/>
<dbReference type="Proteomes" id="UP000039046">
    <property type="component" value="Unassembled WGS sequence"/>
</dbReference>
<evidence type="ECO:0000256" key="6">
    <source>
        <dbReference type="ARBA" id="ARBA00023004"/>
    </source>
</evidence>